<keyword evidence="2" id="KW-0804">Transcription</keyword>
<dbReference type="SUPFAM" id="SSF52317">
    <property type="entry name" value="Class I glutamine amidotransferase-like"/>
    <property type="match status" value="1"/>
</dbReference>
<protein>
    <submittedName>
        <fullName evidence="4">DJ-1/PfpI family protein</fullName>
    </submittedName>
</protein>
<feature type="domain" description="HTH araC/xylS-type" evidence="3">
    <location>
        <begin position="223"/>
        <end position="321"/>
    </location>
</feature>
<organism evidence="4 5">
    <name type="scientific">Streptomyces rhizosphaericus</name>
    <dbReference type="NCBI Taxonomy" id="114699"/>
    <lineage>
        <taxon>Bacteria</taxon>
        <taxon>Bacillati</taxon>
        <taxon>Actinomycetota</taxon>
        <taxon>Actinomycetes</taxon>
        <taxon>Kitasatosporales</taxon>
        <taxon>Streptomycetaceae</taxon>
        <taxon>Streptomyces</taxon>
        <taxon>Streptomyces violaceusniger group</taxon>
    </lineage>
</organism>
<evidence type="ECO:0000256" key="1">
    <source>
        <dbReference type="ARBA" id="ARBA00023015"/>
    </source>
</evidence>
<dbReference type="PANTHER" id="PTHR43130:SF3">
    <property type="entry name" value="HTH-TYPE TRANSCRIPTIONAL REGULATOR RV1931C"/>
    <property type="match status" value="1"/>
</dbReference>
<dbReference type="Pfam" id="PF12833">
    <property type="entry name" value="HTH_18"/>
    <property type="match status" value="1"/>
</dbReference>
<evidence type="ECO:0000313" key="4">
    <source>
        <dbReference type="EMBL" id="GAA0926361.1"/>
    </source>
</evidence>
<gene>
    <name evidence="4" type="ORF">GCM10009575_025600</name>
</gene>
<reference evidence="4 5" key="1">
    <citation type="journal article" date="2019" name="Int. J. Syst. Evol. Microbiol.">
        <title>The Global Catalogue of Microorganisms (GCM) 10K type strain sequencing project: providing services to taxonomists for standard genome sequencing and annotation.</title>
        <authorList>
            <consortium name="The Broad Institute Genomics Platform"/>
            <consortium name="The Broad Institute Genome Sequencing Center for Infectious Disease"/>
            <person name="Wu L."/>
            <person name="Ma J."/>
        </authorList>
    </citation>
    <scope>NUCLEOTIDE SEQUENCE [LARGE SCALE GENOMIC DNA]</scope>
    <source>
        <strain evidence="4 5">JCM 11444</strain>
    </source>
</reference>
<dbReference type="InterPro" id="IPR009057">
    <property type="entry name" value="Homeodomain-like_sf"/>
</dbReference>
<keyword evidence="5" id="KW-1185">Reference proteome</keyword>
<dbReference type="SMART" id="SM00342">
    <property type="entry name" value="HTH_ARAC"/>
    <property type="match status" value="1"/>
</dbReference>
<dbReference type="Pfam" id="PF01965">
    <property type="entry name" value="DJ-1_PfpI"/>
    <property type="match status" value="1"/>
</dbReference>
<dbReference type="InterPro" id="IPR002818">
    <property type="entry name" value="DJ-1/PfpI"/>
</dbReference>
<name>A0ABN1PDH4_9ACTN</name>
<evidence type="ECO:0000313" key="5">
    <source>
        <dbReference type="Proteomes" id="UP001500418"/>
    </source>
</evidence>
<dbReference type="Proteomes" id="UP001500418">
    <property type="component" value="Unassembled WGS sequence"/>
</dbReference>
<dbReference type="PANTHER" id="PTHR43130">
    <property type="entry name" value="ARAC-FAMILY TRANSCRIPTIONAL REGULATOR"/>
    <property type="match status" value="1"/>
</dbReference>
<dbReference type="Gene3D" id="1.10.10.60">
    <property type="entry name" value="Homeodomain-like"/>
    <property type="match status" value="1"/>
</dbReference>
<dbReference type="InterPro" id="IPR018060">
    <property type="entry name" value="HTH_AraC"/>
</dbReference>
<evidence type="ECO:0000259" key="3">
    <source>
        <dbReference type="PROSITE" id="PS01124"/>
    </source>
</evidence>
<evidence type="ECO:0000256" key="2">
    <source>
        <dbReference type="ARBA" id="ARBA00023163"/>
    </source>
</evidence>
<dbReference type="SUPFAM" id="SSF46689">
    <property type="entry name" value="Homeodomain-like"/>
    <property type="match status" value="2"/>
</dbReference>
<keyword evidence="1" id="KW-0805">Transcription regulation</keyword>
<dbReference type="PROSITE" id="PS01124">
    <property type="entry name" value="HTH_ARAC_FAMILY_2"/>
    <property type="match status" value="1"/>
</dbReference>
<sequence>MRYFSAMQSSSLTIGAPHTIALLVLEGVVAFDLGVPLLVFGAMPDDYRIVLCAPEPGPVSSSDGFSLGVSHGLDTLAQADTLIVPGYDIDKPVTAAALEALRKAHVDGARIVSICSGVFALAEAGLLDGLTATTHWRAVDRLARHHPAILIDPDVLYVDHGRILTSAGASAGIDLCLHIIRRDHGAAAANAAARLAVAAPHRTGGQRQYIKRSIPHTSGQSLARTREWALAHLGEPLPVRRLAKHAALSERTFARRFVEEVGVSPAQWLLTARIDLAKQHLESGDHSIDEVARRVGLGTAANLRARFHKATGTSPTAYRQTFTRH</sequence>
<accession>A0ABN1PDH4</accession>
<dbReference type="InterPro" id="IPR052158">
    <property type="entry name" value="INH-QAR"/>
</dbReference>
<dbReference type="EMBL" id="BAAAID010000013">
    <property type="protein sequence ID" value="GAA0926361.1"/>
    <property type="molecule type" value="Genomic_DNA"/>
</dbReference>
<comment type="caution">
    <text evidence="4">The sequence shown here is derived from an EMBL/GenBank/DDBJ whole genome shotgun (WGS) entry which is preliminary data.</text>
</comment>
<dbReference type="InterPro" id="IPR029062">
    <property type="entry name" value="Class_I_gatase-like"/>
</dbReference>
<proteinExistence type="predicted"/>
<dbReference type="Gene3D" id="3.40.50.880">
    <property type="match status" value="1"/>
</dbReference>
<dbReference type="CDD" id="cd03137">
    <property type="entry name" value="GATase1_AraC_1"/>
    <property type="match status" value="1"/>
</dbReference>